<keyword evidence="2" id="KW-1185">Reference proteome</keyword>
<proteinExistence type="predicted"/>
<accession>A0ACB6QQW8</accession>
<sequence>MSKHSEVVELEPRSGGYVRDDVALARLGKKAVLKRNFGSITILGFSCTVLITWESCLQVFLLGLQNGGPAALVYGFIIVWVGTLSVFATLSELVSMAPTSSGQYHWVSMLAPQSSRKVLSYITGWLTVCGWQALVASGGYITSTLIQGIIVLTHPSYLVSWKNWHGTLLYWAVLLVCVLINTVVASLLPKFEGLLLVLHILGFFGVVFPLVVLADHSNSDFVFKTFIYDGGWSSNGISFCVGMLGNVFAFMGGDAAIHMSEEIHNAATVVPRSILGSVVINGVLGLAAMIATLYCISDLDLALAENPMYPYMSIFRQAVGSLSGAAVMSGLIVVMSFSATTGILASSSRIFWAFSRDRGLPGWKYLEKVDHRTGIPLCSVAVTSVIASVLAVVNIGDPAAFNGVISLTIASLFGSYLIAATLLLYRRCNGEIGEADDAQSDGGLTNTIGANLTWGPWKLPGAIGIANNIFACCYLGFIFFFSFWPSKTPVTPKNMNWAVLVTGVVVIFSTLYYVIWAKKTYNGPVVEVQD</sequence>
<dbReference type="EMBL" id="MU003512">
    <property type="protein sequence ID" value="KAF2469394.1"/>
    <property type="molecule type" value="Genomic_DNA"/>
</dbReference>
<dbReference type="Proteomes" id="UP000799755">
    <property type="component" value="Unassembled WGS sequence"/>
</dbReference>
<comment type="caution">
    <text evidence="1">The sequence shown here is derived from an EMBL/GenBank/DDBJ whole genome shotgun (WGS) entry which is preliminary data.</text>
</comment>
<gene>
    <name evidence="1" type="ORF">BDR25DRAFT_334964</name>
</gene>
<evidence type="ECO:0000313" key="1">
    <source>
        <dbReference type="EMBL" id="KAF2469394.1"/>
    </source>
</evidence>
<reference evidence="1" key="1">
    <citation type="journal article" date="2020" name="Stud. Mycol.">
        <title>101 Dothideomycetes genomes: a test case for predicting lifestyles and emergence of pathogens.</title>
        <authorList>
            <person name="Haridas S."/>
            <person name="Albert R."/>
            <person name="Binder M."/>
            <person name="Bloem J."/>
            <person name="Labutti K."/>
            <person name="Salamov A."/>
            <person name="Andreopoulos B."/>
            <person name="Baker S."/>
            <person name="Barry K."/>
            <person name="Bills G."/>
            <person name="Bluhm B."/>
            <person name="Cannon C."/>
            <person name="Castanera R."/>
            <person name="Culley D."/>
            <person name="Daum C."/>
            <person name="Ezra D."/>
            <person name="Gonzalez J."/>
            <person name="Henrissat B."/>
            <person name="Kuo A."/>
            <person name="Liang C."/>
            <person name="Lipzen A."/>
            <person name="Lutzoni F."/>
            <person name="Magnuson J."/>
            <person name="Mondo S."/>
            <person name="Nolan M."/>
            <person name="Ohm R."/>
            <person name="Pangilinan J."/>
            <person name="Park H.-J."/>
            <person name="Ramirez L."/>
            <person name="Alfaro M."/>
            <person name="Sun H."/>
            <person name="Tritt A."/>
            <person name="Yoshinaga Y."/>
            <person name="Zwiers L.-H."/>
            <person name="Turgeon B."/>
            <person name="Goodwin S."/>
            <person name="Spatafora J."/>
            <person name="Crous P."/>
            <person name="Grigoriev I."/>
        </authorList>
    </citation>
    <scope>NUCLEOTIDE SEQUENCE</scope>
    <source>
        <strain evidence="1">ATCC 200398</strain>
    </source>
</reference>
<protein>
    <submittedName>
        <fullName evidence="1">Amino acid transporter-like protein</fullName>
    </submittedName>
</protein>
<organism evidence="1 2">
    <name type="scientific">Lindgomyces ingoldianus</name>
    <dbReference type="NCBI Taxonomy" id="673940"/>
    <lineage>
        <taxon>Eukaryota</taxon>
        <taxon>Fungi</taxon>
        <taxon>Dikarya</taxon>
        <taxon>Ascomycota</taxon>
        <taxon>Pezizomycotina</taxon>
        <taxon>Dothideomycetes</taxon>
        <taxon>Pleosporomycetidae</taxon>
        <taxon>Pleosporales</taxon>
        <taxon>Lindgomycetaceae</taxon>
        <taxon>Lindgomyces</taxon>
    </lineage>
</organism>
<name>A0ACB6QQW8_9PLEO</name>
<evidence type="ECO:0000313" key="2">
    <source>
        <dbReference type="Proteomes" id="UP000799755"/>
    </source>
</evidence>